<evidence type="ECO:0000259" key="2">
    <source>
        <dbReference type="SMART" id="SM01111"/>
    </source>
</evidence>
<protein>
    <submittedName>
        <fullName evidence="3">CVNH domain-containing protein</fullName>
    </submittedName>
</protein>
<evidence type="ECO:0000313" key="3">
    <source>
        <dbReference type="EMBL" id="POS72545.1"/>
    </source>
</evidence>
<comment type="caution">
    <text evidence="3">The sequence shown here is derived from an EMBL/GenBank/DDBJ whole genome shotgun (WGS) entry which is preliminary data.</text>
</comment>
<organism evidence="3 4">
    <name type="scientific">Diaporthe helianthi</name>
    <dbReference type="NCBI Taxonomy" id="158607"/>
    <lineage>
        <taxon>Eukaryota</taxon>
        <taxon>Fungi</taxon>
        <taxon>Dikarya</taxon>
        <taxon>Ascomycota</taxon>
        <taxon>Pezizomycotina</taxon>
        <taxon>Sordariomycetes</taxon>
        <taxon>Sordariomycetidae</taxon>
        <taxon>Diaporthales</taxon>
        <taxon>Diaporthaceae</taxon>
        <taxon>Diaporthe</taxon>
    </lineage>
</organism>
<evidence type="ECO:0000256" key="1">
    <source>
        <dbReference type="SAM" id="MobiDB-lite"/>
    </source>
</evidence>
<dbReference type="PANTHER" id="PTHR37014:SF8">
    <property type="entry name" value="RICH PROTEIN, PUTATIVE (AFU_ORTHOLOGUE AFUA_7G04870)-RELATED"/>
    <property type="match status" value="1"/>
</dbReference>
<dbReference type="Gene3D" id="2.30.60.10">
    <property type="entry name" value="Cyanovirin-N"/>
    <property type="match status" value="1"/>
</dbReference>
<proteinExistence type="predicted"/>
<dbReference type="InterPro" id="IPR011058">
    <property type="entry name" value="Cyanovirin-N"/>
</dbReference>
<feature type="compositionally biased region" description="Basic and acidic residues" evidence="1">
    <location>
        <begin position="186"/>
        <end position="201"/>
    </location>
</feature>
<feature type="compositionally biased region" description="Polar residues" evidence="1">
    <location>
        <begin position="204"/>
        <end position="213"/>
    </location>
</feature>
<gene>
    <name evidence="3" type="ORF">DHEL01_v209060</name>
</gene>
<dbReference type="SMART" id="SM01111">
    <property type="entry name" value="CVNH"/>
    <property type="match status" value="1"/>
</dbReference>
<sequence>MQIPYNQYAQPQDQRSPSPYAPSSPYQQQHGPYDAPQQPPYGSPGGPPPSYNNQYAPSSNQPYPHQSQPRYSGHPSPYLDSQSPPPPPPHGYGYSDAAQQGQYASPPPSHSRYQQEPSRHPQGPPSQGEYGAAASYMNPAQQDDQDRGVMGALAGGAAGAWAGHKVNHGVLGALGGAFAGHKLQDAVSDHNKQKKEEKKNDQSYSPQPQQYTHQPLPPATPSHSTRPHHAGNFSASSSQMNIDGDNDLIASCRRMDGSQRLTSISLNNCLANVDGHFRWAKGGNFGASARHVRLVDGGRTLEAELRNRSGGWVWDRIALDEKIANSNGDLVMV</sequence>
<dbReference type="Proteomes" id="UP000094444">
    <property type="component" value="Unassembled WGS sequence"/>
</dbReference>
<feature type="region of interest" description="Disordered" evidence="1">
    <location>
        <begin position="186"/>
        <end position="241"/>
    </location>
</feature>
<feature type="compositionally biased region" description="Polar residues" evidence="1">
    <location>
        <begin position="56"/>
        <end position="70"/>
    </location>
</feature>
<feature type="compositionally biased region" description="Pro residues" evidence="1">
    <location>
        <begin position="37"/>
        <end position="50"/>
    </location>
</feature>
<dbReference type="EMBL" id="MAVT02000975">
    <property type="protein sequence ID" value="POS72545.1"/>
    <property type="molecule type" value="Genomic_DNA"/>
</dbReference>
<dbReference type="Pfam" id="PF08881">
    <property type="entry name" value="CVNH"/>
    <property type="match status" value="1"/>
</dbReference>
<name>A0A2P5HQP7_DIAHE</name>
<dbReference type="InterPro" id="IPR036673">
    <property type="entry name" value="Cyanovirin-N_sf"/>
</dbReference>
<dbReference type="InParanoid" id="A0A2P5HQP7"/>
<dbReference type="SUPFAM" id="SSF51322">
    <property type="entry name" value="Cyanovirin-N"/>
    <property type="match status" value="1"/>
</dbReference>
<feature type="region of interest" description="Disordered" evidence="1">
    <location>
        <begin position="1"/>
        <end position="147"/>
    </location>
</feature>
<evidence type="ECO:0000313" key="4">
    <source>
        <dbReference type="Proteomes" id="UP000094444"/>
    </source>
</evidence>
<feature type="compositionally biased region" description="Low complexity" evidence="1">
    <location>
        <begin position="14"/>
        <end position="29"/>
    </location>
</feature>
<dbReference type="AlphaFoldDB" id="A0A2P5HQP7"/>
<dbReference type="PANTHER" id="PTHR37014">
    <property type="entry name" value="EXPRESSION LETHALITY PROTEIN HEL10, PUTATIVE (AFU_ORTHOLOGUE AFUA_1G06580)-RELATED"/>
    <property type="match status" value="1"/>
</dbReference>
<keyword evidence="4" id="KW-1185">Reference proteome</keyword>
<feature type="compositionally biased region" description="Polar residues" evidence="1">
    <location>
        <begin position="1"/>
        <end position="13"/>
    </location>
</feature>
<dbReference type="STRING" id="158607.A0A2P5HQP7"/>
<accession>A0A2P5HQP7</accession>
<reference evidence="3" key="1">
    <citation type="submission" date="2017-09" db="EMBL/GenBank/DDBJ databases">
        <title>Polyketide synthases of a Diaporthe helianthi virulent isolate.</title>
        <authorList>
            <person name="Baroncelli R."/>
        </authorList>
    </citation>
    <scope>NUCLEOTIDE SEQUENCE [LARGE SCALE GENOMIC DNA]</scope>
    <source>
        <strain evidence="3">7/96</strain>
    </source>
</reference>
<dbReference type="OrthoDB" id="2107166at2759"/>
<feature type="domain" description="Cyanovirin-N" evidence="2">
    <location>
        <begin position="232"/>
        <end position="332"/>
    </location>
</feature>